<dbReference type="PANTHER" id="PTHR35883:SF1">
    <property type="entry name" value="CALMODULIN-BINDING PROTEIN CAM-BP15-RELATED"/>
    <property type="match status" value="1"/>
</dbReference>
<sequence length="149" mass="16596">MRGITLMTGIRACVLAVVATLVIVGVQPARADHDAEEAYFEVTDITTHTFVLKLTDPLQIAHARALLDGTTTERPHVFGRIVKRTASYNPRWSYHYDPTTIGFFDYAIEVCDATIPYVEDHLDEAGGPFLPGLLWCPWTSRLARELPAP</sequence>
<reference evidence="2 3" key="1">
    <citation type="submission" date="2018-08" db="EMBL/GenBank/DDBJ databases">
        <title>Sequencing the genomes of 1000 actinobacteria strains.</title>
        <authorList>
            <person name="Klenk H.-P."/>
        </authorList>
    </citation>
    <scope>NUCLEOTIDE SEQUENCE [LARGE SCALE GENOMIC DNA]</scope>
    <source>
        <strain evidence="2 3">DSM 43927</strain>
    </source>
</reference>
<proteinExistence type="predicted"/>
<dbReference type="OrthoDB" id="1495671at2"/>
<keyword evidence="3" id="KW-1185">Reference proteome</keyword>
<dbReference type="AlphaFoldDB" id="A0A3D9SIX0"/>
<comment type="caution">
    <text evidence="2">The sequence shown here is derived from an EMBL/GenBank/DDBJ whole genome shotgun (WGS) entry which is preliminary data.</text>
</comment>
<dbReference type="Proteomes" id="UP000256661">
    <property type="component" value="Unassembled WGS sequence"/>
</dbReference>
<feature type="domain" description="BP74 N-terminal" evidence="1">
    <location>
        <begin position="36"/>
        <end position="148"/>
    </location>
</feature>
<gene>
    <name evidence="2" type="ORF">DFJ69_1056</name>
</gene>
<evidence type="ECO:0000313" key="2">
    <source>
        <dbReference type="EMBL" id="REE95647.1"/>
    </source>
</evidence>
<dbReference type="Pfam" id="PF23621">
    <property type="entry name" value="BP74_N"/>
    <property type="match status" value="1"/>
</dbReference>
<name>A0A3D9SIX0_9ACTN</name>
<dbReference type="EMBL" id="QTTT01000001">
    <property type="protein sequence ID" value="REE95647.1"/>
    <property type="molecule type" value="Genomic_DNA"/>
</dbReference>
<evidence type="ECO:0000259" key="1">
    <source>
        <dbReference type="Pfam" id="PF23621"/>
    </source>
</evidence>
<dbReference type="InterPro" id="IPR056422">
    <property type="entry name" value="BP74_N"/>
</dbReference>
<protein>
    <recommendedName>
        <fullName evidence="1">BP74 N-terminal domain-containing protein</fullName>
    </recommendedName>
</protein>
<dbReference type="InterPro" id="IPR053344">
    <property type="entry name" value="cAMP-inducible_BP74-like"/>
</dbReference>
<evidence type="ECO:0000313" key="3">
    <source>
        <dbReference type="Proteomes" id="UP000256661"/>
    </source>
</evidence>
<accession>A0A3D9SIX0</accession>
<dbReference type="PANTHER" id="PTHR35883">
    <property type="entry name" value="CYCLIC AMP-INDUCIBLE PROTEIN BP74-RELATED"/>
    <property type="match status" value="1"/>
</dbReference>
<organism evidence="2 3">
    <name type="scientific">Thermomonospora umbrina</name>
    <dbReference type="NCBI Taxonomy" id="111806"/>
    <lineage>
        <taxon>Bacteria</taxon>
        <taxon>Bacillati</taxon>
        <taxon>Actinomycetota</taxon>
        <taxon>Actinomycetes</taxon>
        <taxon>Streptosporangiales</taxon>
        <taxon>Thermomonosporaceae</taxon>
        <taxon>Thermomonospora</taxon>
    </lineage>
</organism>